<evidence type="ECO:0000313" key="2">
    <source>
        <dbReference type="Proteomes" id="UP001239111"/>
    </source>
</evidence>
<accession>A0ACC2NUH8</accession>
<dbReference type="EMBL" id="CM056742">
    <property type="protein sequence ID" value="KAJ8674747.1"/>
    <property type="molecule type" value="Genomic_DNA"/>
</dbReference>
<gene>
    <name evidence="1" type="ORF">QAD02_010533</name>
</gene>
<reference evidence="1" key="1">
    <citation type="submission" date="2023-04" db="EMBL/GenBank/DDBJ databases">
        <title>A chromosome-level genome assembly of the parasitoid wasp Eretmocerus hayati.</title>
        <authorList>
            <person name="Zhong Y."/>
            <person name="Liu S."/>
            <person name="Liu Y."/>
        </authorList>
    </citation>
    <scope>NUCLEOTIDE SEQUENCE</scope>
    <source>
        <strain evidence="1">ZJU_SS_LIU_2023</strain>
    </source>
</reference>
<proteinExistence type="predicted"/>
<evidence type="ECO:0000313" key="1">
    <source>
        <dbReference type="EMBL" id="KAJ8674747.1"/>
    </source>
</evidence>
<protein>
    <submittedName>
        <fullName evidence="1">Uncharacterized protein</fullName>
    </submittedName>
</protein>
<name>A0ACC2NUH8_9HYME</name>
<sequence length="180" mass="19969">MKSILAFTICLVSACAGMNVPDSTTSPDVGTFDTDYFGGNSINNTYPEIVKLESVPGVLNYLHAPDILELITDSEAGRPLEICKIVRLLNGIVRDSAEYGVVDENSYIQDVLSRWPEEHHAELLSKINQLPRCNTEDVFTCEHTVCEMKRNMMIAAMGKRDIKYGAAEVQLGALDYSLDY</sequence>
<organism evidence="1 2">
    <name type="scientific">Eretmocerus hayati</name>
    <dbReference type="NCBI Taxonomy" id="131215"/>
    <lineage>
        <taxon>Eukaryota</taxon>
        <taxon>Metazoa</taxon>
        <taxon>Ecdysozoa</taxon>
        <taxon>Arthropoda</taxon>
        <taxon>Hexapoda</taxon>
        <taxon>Insecta</taxon>
        <taxon>Pterygota</taxon>
        <taxon>Neoptera</taxon>
        <taxon>Endopterygota</taxon>
        <taxon>Hymenoptera</taxon>
        <taxon>Apocrita</taxon>
        <taxon>Proctotrupomorpha</taxon>
        <taxon>Chalcidoidea</taxon>
        <taxon>Aphelinidae</taxon>
        <taxon>Aphelininae</taxon>
        <taxon>Eretmocerus</taxon>
    </lineage>
</organism>
<comment type="caution">
    <text evidence="1">The sequence shown here is derived from an EMBL/GenBank/DDBJ whole genome shotgun (WGS) entry which is preliminary data.</text>
</comment>
<dbReference type="Proteomes" id="UP001239111">
    <property type="component" value="Chromosome 2"/>
</dbReference>
<keyword evidence="2" id="KW-1185">Reference proteome</keyword>